<evidence type="ECO:0000313" key="2">
    <source>
        <dbReference type="Proteomes" id="UP000474567"/>
    </source>
</evidence>
<gene>
    <name evidence="1" type="ORF">FLACOL7796_02515</name>
</gene>
<dbReference type="EMBL" id="CADCST010000085">
    <property type="protein sequence ID" value="CAA9198991.1"/>
    <property type="molecule type" value="Genomic_DNA"/>
</dbReference>
<accession>A0ABN7EK30</accession>
<evidence type="ECO:0000313" key="1">
    <source>
        <dbReference type="EMBL" id="CAA9198991.1"/>
    </source>
</evidence>
<sequence length="148" mass="16943">MYFQEVEGDLDFEGKTLSPSISKENMIFTIQLNKDIENPSIINEAETTGHEVFLHLLQDLDDLVSAFNKGGRGEADMVNTQQFMDNKGGYKDHRAVKEDKQGRAKKYFEYISQLKTVLNPSEVQKLVNKEVKKTYKVGVEDTPPRKKK</sequence>
<dbReference type="RefSeq" id="WP_173966464.1">
    <property type="nucleotide sequence ID" value="NZ_CADCST010000085.1"/>
</dbReference>
<protein>
    <submittedName>
        <fullName evidence="1">Uncharacterized protein</fullName>
    </submittedName>
</protein>
<dbReference type="Proteomes" id="UP000474567">
    <property type="component" value="Unassembled WGS sequence"/>
</dbReference>
<comment type="caution">
    <text evidence="1">The sequence shown here is derived from an EMBL/GenBank/DDBJ whole genome shotgun (WGS) entry which is preliminary data.</text>
</comment>
<proteinExistence type="predicted"/>
<name>A0ABN7EK30_9FLAO</name>
<reference evidence="1 2" key="1">
    <citation type="submission" date="2020-02" db="EMBL/GenBank/DDBJ databases">
        <authorList>
            <person name="Criscuolo A."/>
        </authorList>
    </citation>
    <scope>NUCLEOTIDE SEQUENCE [LARGE SCALE GENOMIC DNA]</scope>
    <source>
        <strain evidence="1">CECT7796</strain>
    </source>
</reference>
<organism evidence="1 2">
    <name type="scientific">Flavobacterium collinsii</name>
    <dbReference type="NCBI Taxonomy" id="1114861"/>
    <lineage>
        <taxon>Bacteria</taxon>
        <taxon>Pseudomonadati</taxon>
        <taxon>Bacteroidota</taxon>
        <taxon>Flavobacteriia</taxon>
        <taxon>Flavobacteriales</taxon>
        <taxon>Flavobacteriaceae</taxon>
        <taxon>Flavobacterium</taxon>
    </lineage>
</organism>
<keyword evidence="2" id="KW-1185">Reference proteome</keyword>